<gene>
    <name evidence="7" type="ORF">VZT92_003253</name>
</gene>
<keyword evidence="8" id="KW-1185">Reference proteome</keyword>
<dbReference type="SUPFAM" id="SSF48726">
    <property type="entry name" value="Immunoglobulin"/>
    <property type="match status" value="1"/>
</dbReference>
<dbReference type="AlphaFoldDB" id="A0AAW1G0N2"/>
<feature type="chain" id="PRO_5043822312" evidence="6">
    <location>
        <begin position="20"/>
        <end position="227"/>
    </location>
</feature>
<comment type="caution">
    <text evidence="7">The sequence shown here is derived from an EMBL/GenBank/DDBJ whole genome shotgun (WGS) entry which is preliminary data.</text>
</comment>
<evidence type="ECO:0000256" key="4">
    <source>
        <dbReference type="SAM" id="MobiDB-lite"/>
    </source>
</evidence>
<dbReference type="InterPro" id="IPR013783">
    <property type="entry name" value="Ig-like_fold"/>
</dbReference>
<sequence>MRMTALLIFTCLCVAMALAGGRHLSCQSLIQAPEGSTVTLQSRLHPGLNLSPYTVDVRKPDLHADDNVVHSYRDRRDHFDPQMVQYKDRTTLNHEDLLLGIVTLQISSVTLSDGGPFRFFVPKMKLFCVTNLTVVSKDQQNRTKRHDSTTTGPPPEEEPESEDRGAETSAVLIIVLPVVGVLLLLLLVAAFLLLWKCGVIEKCMRMLRGERQQEYERPRDIELQQRK</sequence>
<evidence type="ECO:0000256" key="2">
    <source>
        <dbReference type="ARBA" id="ARBA00023136"/>
    </source>
</evidence>
<dbReference type="Gene3D" id="2.60.40.10">
    <property type="entry name" value="Immunoglobulins"/>
    <property type="match status" value="1"/>
</dbReference>
<keyword evidence="6" id="KW-0732">Signal</keyword>
<dbReference type="GO" id="GO:0001817">
    <property type="term" value="P:regulation of cytokine production"/>
    <property type="evidence" value="ECO:0007669"/>
    <property type="project" value="TreeGrafter"/>
</dbReference>
<name>A0AAW1G0N2_ZOAVI</name>
<dbReference type="PANTHER" id="PTHR24100">
    <property type="entry name" value="BUTYROPHILIN"/>
    <property type="match status" value="1"/>
</dbReference>
<keyword evidence="5" id="KW-1133">Transmembrane helix</keyword>
<accession>A0AAW1G0N2</accession>
<dbReference type="PANTHER" id="PTHR24100:SF151">
    <property type="entry name" value="ICOS LIGAND"/>
    <property type="match status" value="1"/>
</dbReference>
<feature type="region of interest" description="Disordered" evidence="4">
    <location>
        <begin position="138"/>
        <end position="164"/>
    </location>
</feature>
<keyword evidence="2 5" id="KW-0472">Membrane</keyword>
<comment type="subcellular location">
    <subcellularLocation>
        <location evidence="1">Membrane</location>
    </subcellularLocation>
</comment>
<evidence type="ECO:0000313" key="8">
    <source>
        <dbReference type="Proteomes" id="UP001488805"/>
    </source>
</evidence>
<dbReference type="InterPro" id="IPR050504">
    <property type="entry name" value="IgSF_BTN/MOG"/>
</dbReference>
<dbReference type="GO" id="GO:0005102">
    <property type="term" value="F:signaling receptor binding"/>
    <property type="evidence" value="ECO:0007669"/>
    <property type="project" value="TreeGrafter"/>
</dbReference>
<reference evidence="7 8" key="1">
    <citation type="journal article" date="2024" name="Genome Biol. Evol.">
        <title>Chromosome-level genome assembly of the viviparous eelpout Zoarces viviparus.</title>
        <authorList>
            <person name="Fuhrmann N."/>
            <person name="Brasseur M.V."/>
            <person name="Bakowski C.E."/>
            <person name="Podsiadlowski L."/>
            <person name="Prost S."/>
            <person name="Krehenwinkel H."/>
            <person name="Mayer C."/>
        </authorList>
    </citation>
    <scope>NUCLEOTIDE SEQUENCE [LARGE SCALE GENOMIC DNA]</scope>
    <source>
        <strain evidence="7">NO-MEL_2022_Ind0_liver</strain>
    </source>
</reference>
<evidence type="ECO:0000256" key="6">
    <source>
        <dbReference type="SAM" id="SignalP"/>
    </source>
</evidence>
<dbReference type="GO" id="GO:0009897">
    <property type="term" value="C:external side of plasma membrane"/>
    <property type="evidence" value="ECO:0007669"/>
    <property type="project" value="TreeGrafter"/>
</dbReference>
<feature type="signal peptide" evidence="6">
    <location>
        <begin position="1"/>
        <end position="19"/>
    </location>
</feature>
<organism evidence="7 8">
    <name type="scientific">Zoarces viviparus</name>
    <name type="common">Viviparous eelpout</name>
    <name type="synonym">Blennius viviparus</name>
    <dbReference type="NCBI Taxonomy" id="48416"/>
    <lineage>
        <taxon>Eukaryota</taxon>
        <taxon>Metazoa</taxon>
        <taxon>Chordata</taxon>
        <taxon>Craniata</taxon>
        <taxon>Vertebrata</taxon>
        <taxon>Euteleostomi</taxon>
        <taxon>Actinopterygii</taxon>
        <taxon>Neopterygii</taxon>
        <taxon>Teleostei</taxon>
        <taxon>Neoteleostei</taxon>
        <taxon>Acanthomorphata</taxon>
        <taxon>Eupercaria</taxon>
        <taxon>Perciformes</taxon>
        <taxon>Cottioidei</taxon>
        <taxon>Zoarcales</taxon>
        <taxon>Zoarcidae</taxon>
        <taxon>Zoarcinae</taxon>
        <taxon>Zoarces</taxon>
    </lineage>
</organism>
<evidence type="ECO:0000256" key="5">
    <source>
        <dbReference type="SAM" id="Phobius"/>
    </source>
</evidence>
<keyword evidence="3" id="KW-0393">Immunoglobulin domain</keyword>
<evidence type="ECO:0000313" key="7">
    <source>
        <dbReference type="EMBL" id="KAK9540827.1"/>
    </source>
</evidence>
<keyword evidence="5" id="KW-0812">Transmembrane</keyword>
<protein>
    <submittedName>
        <fullName evidence="7">Uncharacterized protein</fullName>
    </submittedName>
</protein>
<evidence type="ECO:0000256" key="1">
    <source>
        <dbReference type="ARBA" id="ARBA00004370"/>
    </source>
</evidence>
<dbReference type="Proteomes" id="UP001488805">
    <property type="component" value="Unassembled WGS sequence"/>
</dbReference>
<proteinExistence type="predicted"/>
<dbReference type="InterPro" id="IPR036179">
    <property type="entry name" value="Ig-like_dom_sf"/>
</dbReference>
<dbReference type="EMBL" id="JBCEZU010000013">
    <property type="protein sequence ID" value="KAK9540827.1"/>
    <property type="molecule type" value="Genomic_DNA"/>
</dbReference>
<dbReference type="GO" id="GO:0050852">
    <property type="term" value="P:T cell receptor signaling pathway"/>
    <property type="evidence" value="ECO:0007669"/>
    <property type="project" value="TreeGrafter"/>
</dbReference>
<feature type="transmembrane region" description="Helical" evidence="5">
    <location>
        <begin position="170"/>
        <end position="195"/>
    </location>
</feature>
<evidence type="ECO:0000256" key="3">
    <source>
        <dbReference type="ARBA" id="ARBA00023319"/>
    </source>
</evidence>